<reference evidence="3 4" key="1">
    <citation type="submission" date="2014-04" db="EMBL/GenBank/DDBJ databases">
        <authorList>
            <consortium name="DOE Joint Genome Institute"/>
            <person name="Kuo A."/>
            <person name="Kohler A."/>
            <person name="Nagy L.G."/>
            <person name="Floudas D."/>
            <person name="Copeland A."/>
            <person name="Barry K.W."/>
            <person name="Cichocki N."/>
            <person name="Veneault-Fourrey C."/>
            <person name="LaButti K."/>
            <person name="Lindquist E.A."/>
            <person name="Lipzen A."/>
            <person name="Lundell T."/>
            <person name="Morin E."/>
            <person name="Murat C."/>
            <person name="Sun H."/>
            <person name="Tunlid A."/>
            <person name="Henrissat B."/>
            <person name="Grigoriev I.V."/>
            <person name="Hibbett D.S."/>
            <person name="Martin F."/>
            <person name="Nordberg H.P."/>
            <person name="Cantor M.N."/>
            <person name="Hua S.X."/>
        </authorList>
    </citation>
    <scope>NUCLEOTIDE SEQUENCE [LARGE SCALE GENOMIC DNA]</scope>
    <source>
        <strain evidence="3 4">LaAM-08-1</strain>
    </source>
</reference>
<dbReference type="HOGENOM" id="CLU_023205_7_2_1"/>
<dbReference type="Proteomes" id="UP000054477">
    <property type="component" value="Unassembled WGS sequence"/>
</dbReference>
<gene>
    <name evidence="3" type="ORF">K443DRAFT_672459</name>
</gene>
<dbReference type="GO" id="GO:0045290">
    <property type="term" value="F:D-arabinose 1-dehydrogenase [NAD(P)+] activity"/>
    <property type="evidence" value="ECO:0007669"/>
    <property type="project" value="TreeGrafter"/>
</dbReference>
<dbReference type="InterPro" id="IPR036812">
    <property type="entry name" value="NAD(P)_OxRdtase_dom_sf"/>
</dbReference>
<dbReference type="PANTHER" id="PTHR42686:SF1">
    <property type="entry name" value="GH17980P-RELATED"/>
    <property type="match status" value="1"/>
</dbReference>
<dbReference type="Gene3D" id="3.20.20.100">
    <property type="entry name" value="NADP-dependent oxidoreductase domain"/>
    <property type="match status" value="1"/>
</dbReference>
<dbReference type="Pfam" id="PF00248">
    <property type="entry name" value="Aldo_ket_red"/>
    <property type="match status" value="1"/>
</dbReference>
<dbReference type="STRING" id="1095629.A0A0C9XU19"/>
<dbReference type="OrthoDB" id="5286008at2759"/>
<dbReference type="PANTHER" id="PTHR42686">
    <property type="entry name" value="GH17980P-RELATED"/>
    <property type="match status" value="1"/>
</dbReference>
<sequence length="383" mass="42376">MSLPLAIDPSISIPPEEPEDSPHPGLPLTELSGPDRLPVIVYGAGAFSNQYNTDDHLASTQPLRTVRLALRYGIRAFDTSAYYGPSEMVLGNILDILRTEFPRSAYQLMTKCGRYGVAYFDYSPATIRASVKQSLDRLKTNYLDVVYLHDVEFVCTPYASKAAGNHASALHDDATSYGLSEGDEGLVRGKGDQLVLDAFAELRKLQEEGLIRRIGITGYPLPTLLRLSILILHTAPFKPVDILLSYSHLCLQNSTFTEFAPHFYRRAKVGQLLAASPLSMGLLTQFPPSWHPAPPGLLHAVSKARENWSDLTNLALGYSLRQTRAVGDSLPLVVGFSTPGEVHECVKVWRDISKGGSERQKREKEVCELFREAGYLDWSWASP</sequence>
<dbReference type="AlphaFoldDB" id="A0A0C9XU19"/>
<name>A0A0C9XU19_9AGAR</name>
<evidence type="ECO:0000256" key="1">
    <source>
        <dbReference type="SAM" id="MobiDB-lite"/>
    </source>
</evidence>
<dbReference type="GO" id="GO:0005829">
    <property type="term" value="C:cytosol"/>
    <property type="evidence" value="ECO:0007669"/>
    <property type="project" value="TreeGrafter"/>
</dbReference>
<proteinExistence type="predicted"/>
<keyword evidence="4" id="KW-1185">Reference proteome</keyword>
<organism evidence="3 4">
    <name type="scientific">Laccaria amethystina LaAM-08-1</name>
    <dbReference type="NCBI Taxonomy" id="1095629"/>
    <lineage>
        <taxon>Eukaryota</taxon>
        <taxon>Fungi</taxon>
        <taxon>Dikarya</taxon>
        <taxon>Basidiomycota</taxon>
        <taxon>Agaricomycotina</taxon>
        <taxon>Agaricomycetes</taxon>
        <taxon>Agaricomycetidae</taxon>
        <taxon>Agaricales</taxon>
        <taxon>Agaricineae</taxon>
        <taxon>Hydnangiaceae</taxon>
        <taxon>Laccaria</taxon>
    </lineage>
</organism>
<evidence type="ECO:0000313" key="4">
    <source>
        <dbReference type="Proteomes" id="UP000054477"/>
    </source>
</evidence>
<evidence type="ECO:0000259" key="2">
    <source>
        <dbReference type="Pfam" id="PF00248"/>
    </source>
</evidence>
<dbReference type="SUPFAM" id="SSF51430">
    <property type="entry name" value="NAD(P)-linked oxidoreductase"/>
    <property type="match status" value="1"/>
</dbReference>
<dbReference type="EMBL" id="KN838542">
    <property type="protein sequence ID" value="KIK08436.1"/>
    <property type="molecule type" value="Genomic_DNA"/>
</dbReference>
<dbReference type="GO" id="GO:0070485">
    <property type="term" value="P:dehydro-D-arabinono-1,4-lactone biosynthetic process"/>
    <property type="evidence" value="ECO:0007669"/>
    <property type="project" value="TreeGrafter"/>
</dbReference>
<dbReference type="InterPro" id="IPR020471">
    <property type="entry name" value="AKR"/>
</dbReference>
<feature type="domain" description="NADP-dependent oxidoreductase" evidence="2">
    <location>
        <begin position="40"/>
        <end position="349"/>
    </location>
</feature>
<accession>A0A0C9XU19</accession>
<evidence type="ECO:0000313" key="3">
    <source>
        <dbReference type="EMBL" id="KIK08436.1"/>
    </source>
</evidence>
<reference evidence="4" key="2">
    <citation type="submission" date="2015-01" db="EMBL/GenBank/DDBJ databases">
        <title>Evolutionary Origins and Diversification of the Mycorrhizal Mutualists.</title>
        <authorList>
            <consortium name="DOE Joint Genome Institute"/>
            <consortium name="Mycorrhizal Genomics Consortium"/>
            <person name="Kohler A."/>
            <person name="Kuo A."/>
            <person name="Nagy L.G."/>
            <person name="Floudas D."/>
            <person name="Copeland A."/>
            <person name="Barry K.W."/>
            <person name="Cichocki N."/>
            <person name="Veneault-Fourrey C."/>
            <person name="LaButti K."/>
            <person name="Lindquist E.A."/>
            <person name="Lipzen A."/>
            <person name="Lundell T."/>
            <person name="Morin E."/>
            <person name="Murat C."/>
            <person name="Riley R."/>
            <person name="Ohm R."/>
            <person name="Sun H."/>
            <person name="Tunlid A."/>
            <person name="Henrissat B."/>
            <person name="Grigoriev I.V."/>
            <person name="Hibbett D.S."/>
            <person name="Martin F."/>
        </authorList>
    </citation>
    <scope>NUCLEOTIDE SEQUENCE [LARGE SCALE GENOMIC DNA]</scope>
    <source>
        <strain evidence="4">LaAM-08-1</strain>
    </source>
</reference>
<dbReference type="InterPro" id="IPR023210">
    <property type="entry name" value="NADP_OxRdtase_dom"/>
</dbReference>
<feature type="region of interest" description="Disordered" evidence="1">
    <location>
        <begin position="1"/>
        <end position="29"/>
    </location>
</feature>
<protein>
    <recommendedName>
        <fullName evidence="2">NADP-dependent oxidoreductase domain-containing protein</fullName>
    </recommendedName>
</protein>